<dbReference type="EMBL" id="BJYZ01000009">
    <property type="protein sequence ID" value="GEO38331.1"/>
    <property type="molecule type" value="Genomic_DNA"/>
</dbReference>
<proteinExistence type="predicted"/>
<sequence>MRKILLATTALAAFAGFSSAANAQITVTLGGYTEFFGAIYDNNLVNGTDREFQVEAEIVVKADGKADNGLLYGTKVELQTTGTGANGASNNGVTTDEASVYLAGFWGRVELGDFDGASDTLAIYAPLVGVEGIDGDYADFITNTGVINGVSVEMGRQPWGAIIKNPDSSDATKVMYLTPRFSGFQAGFSYTPENGDEGQSVVGLKNTSGYSDFLEYGINYTGNFDGLTVAASATGTSGNGKGTTATTALKNFSAWQVGAQIGYAGFKLGGGYVDAQNFNVPVRTDSGDQHAWHAGASYTTGPIAVGLSYADAEGYKRAPGTYAEQYQVYGVSGAYTLAPGLLLQSDLMFVNEELKANAATAVKRDTDEYVWLISTRVNF</sequence>
<dbReference type="Proteomes" id="UP000321523">
    <property type="component" value="Unassembled WGS sequence"/>
</dbReference>
<dbReference type="Pfam" id="PF13609">
    <property type="entry name" value="Porin_4"/>
    <property type="match status" value="1"/>
</dbReference>
<evidence type="ECO:0000313" key="3">
    <source>
        <dbReference type="EMBL" id="GEO38331.1"/>
    </source>
</evidence>
<evidence type="ECO:0000256" key="1">
    <source>
        <dbReference type="SAM" id="SignalP"/>
    </source>
</evidence>
<dbReference type="SUPFAM" id="SSF56935">
    <property type="entry name" value="Porins"/>
    <property type="match status" value="1"/>
</dbReference>
<evidence type="ECO:0000313" key="4">
    <source>
        <dbReference type="Proteomes" id="UP000321523"/>
    </source>
</evidence>
<feature type="domain" description="Porin" evidence="2">
    <location>
        <begin position="7"/>
        <end position="350"/>
    </location>
</feature>
<keyword evidence="1" id="KW-0732">Signal</keyword>
<reference evidence="3 4" key="1">
    <citation type="submission" date="2019-07" db="EMBL/GenBank/DDBJ databases">
        <title>Whole genome shotgun sequence of Skermanella aerolata NBRC 106429.</title>
        <authorList>
            <person name="Hosoyama A."/>
            <person name="Uohara A."/>
            <person name="Ohji S."/>
            <person name="Ichikawa N."/>
        </authorList>
    </citation>
    <scope>NUCLEOTIDE SEQUENCE [LARGE SCALE GENOMIC DNA]</scope>
    <source>
        <strain evidence="3 4">NBRC 106429</strain>
    </source>
</reference>
<feature type="chain" id="PRO_5022042391" description="Porin domain-containing protein" evidence="1">
    <location>
        <begin position="24"/>
        <end position="379"/>
    </location>
</feature>
<dbReference type="Gene3D" id="2.40.160.10">
    <property type="entry name" value="Porin"/>
    <property type="match status" value="1"/>
</dbReference>
<dbReference type="GO" id="GO:0016020">
    <property type="term" value="C:membrane"/>
    <property type="evidence" value="ECO:0007669"/>
    <property type="project" value="InterPro"/>
</dbReference>
<dbReference type="InterPro" id="IPR023614">
    <property type="entry name" value="Porin_dom_sf"/>
</dbReference>
<feature type="signal peptide" evidence="1">
    <location>
        <begin position="1"/>
        <end position="23"/>
    </location>
</feature>
<keyword evidence="4" id="KW-1185">Reference proteome</keyword>
<accession>A0A512DPC7</accession>
<evidence type="ECO:0000259" key="2">
    <source>
        <dbReference type="Pfam" id="PF13609"/>
    </source>
</evidence>
<dbReference type="InterPro" id="IPR033900">
    <property type="entry name" value="Gram_neg_porin_domain"/>
</dbReference>
<organism evidence="3 4">
    <name type="scientific">Skermanella aerolata</name>
    <dbReference type="NCBI Taxonomy" id="393310"/>
    <lineage>
        <taxon>Bacteria</taxon>
        <taxon>Pseudomonadati</taxon>
        <taxon>Pseudomonadota</taxon>
        <taxon>Alphaproteobacteria</taxon>
        <taxon>Rhodospirillales</taxon>
        <taxon>Azospirillaceae</taxon>
        <taxon>Skermanella</taxon>
    </lineage>
</organism>
<gene>
    <name evidence="3" type="ORF">SAE02_24790</name>
</gene>
<dbReference type="GO" id="GO:0015288">
    <property type="term" value="F:porin activity"/>
    <property type="evidence" value="ECO:0007669"/>
    <property type="project" value="InterPro"/>
</dbReference>
<dbReference type="OrthoDB" id="6758483at2"/>
<protein>
    <recommendedName>
        <fullName evidence="2">Porin domain-containing protein</fullName>
    </recommendedName>
</protein>
<dbReference type="AlphaFoldDB" id="A0A512DPC7"/>
<comment type="caution">
    <text evidence="3">The sequence shown here is derived from an EMBL/GenBank/DDBJ whole genome shotgun (WGS) entry which is preliminary data.</text>
</comment>
<dbReference type="RefSeq" id="WP_044428127.1">
    <property type="nucleotide sequence ID" value="NZ_BJYZ01000009.1"/>
</dbReference>
<name>A0A512DPC7_9PROT</name>